<keyword evidence="3" id="KW-1185">Reference proteome</keyword>
<comment type="caution">
    <text evidence="2">The sequence shown here is derived from an EMBL/GenBank/DDBJ whole genome shotgun (WGS) entry which is preliminary data.</text>
</comment>
<dbReference type="Proteomes" id="UP001305647">
    <property type="component" value="Unassembled WGS sequence"/>
</dbReference>
<name>A0AAN6PRP2_9PEZI</name>
<dbReference type="SUPFAM" id="SSF48403">
    <property type="entry name" value="Ankyrin repeat"/>
    <property type="match status" value="1"/>
</dbReference>
<proteinExistence type="predicted"/>
<feature type="repeat" description="ANK" evidence="1">
    <location>
        <begin position="20"/>
        <end position="52"/>
    </location>
</feature>
<evidence type="ECO:0000313" key="3">
    <source>
        <dbReference type="Proteomes" id="UP001305647"/>
    </source>
</evidence>
<organism evidence="2 3">
    <name type="scientific">Parathielavia hyrcaniae</name>
    <dbReference type="NCBI Taxonomy" id="113614"/>
    <lineage>
        <taxon>Eukaryota</taxon>
        <taxon>Fungi</taxon>
        <taxon>Dikarya</taxon>
        <taxon>Ascomycota</taxon>
        <taxon>Pezizomycotina</taxon>
        <taxon>Sordariomycetes</taxon>
        <taxon>Sordariomycetidae</taxon>
        <taxon>Sordariales</taxon>
        <taxon>Chaetomiaceae</taxon>
        <taxon>Parathielavia</taxon>
    </lineage>
</organism>
<reference evidence="2" key="2">
    <citation type="submission" date="2023-05" db="EMBL/GenBank/DDBJ databases">
        <authorList>
            <consortium name="Lawrence Berkeley National Laboratory"/>
            <person name="Steindorff A."/>
            <person name="Hensen N."/>
            <person name="Bonometti L."/>
            <person name="Westerberg I."/>
            <person name="Brannstrom I.O."/>
            <person name="Guillou S."/>
            <person name="Cros-Aarteil S."/>
            <person name="Calhoun S."/>
            <person name="Haridas S."/>
            <person name="Kuo A."/>
            <person name="Mondo S."/>
            <person name="Pangilinan J."/>
            <person name="Riley R."/>
            <person name="Labutti K."/>
            <person name="Andreopoulos B."/>
            <person name="Lipzen A."/>
            <person name="Chen C."/>
            <person name="Yanf M."/>
            <person name="Daum C."/>
            <person name="Ng V."/>
            <person name="Clum A."/>
            <person name="Ohm R."/>
            <person name="Martin F."/>
            <person name="Silar P."/>
            <person name="Natvig D."/>
            <person name="Lalanne C."/>
            <person name="Gautier V."/>
            <person name="Ament-Velasquez S.L."/>
            <person name="Kruys A."/>
            <person name="Hutchinson M.I."/>
            <person name="Powell A.J."/>
            <person name="Barry K."/>
            <person name="Miller A.N."/>
            <person name="Grigoriev I.V."/>
            <person name="Debuchy R."/>
            <person name="Gladieux P."/>
            <person name="Thoren M.H."/>
            <person name="Johannesson H."/>
        </authorList>
    </citation>
    <scope>NUCLEOTIDE SEQUENCE</scope>
    <source>
        <strain evidence="2">CBS 757.83</strain>
    </source>
</reference>
<sequence length="71" mass="7480">MRSKLLLGTGKVDVDAKDKAGRTPVSWAAENGYKAVVKLLLGTGSKINACVNVSIKFWIPPAVIPVSNGDI</sequence>
<dbReference type="EMBL" id="MU863788">
    <property type="protein sequence ID" value="KAK4095781.1"/>
    <property type="molecule type" value="Genomic_DNA"/>
</dbReference>
<dbReference type="SMART" id="SM00248">
    <property type="entry name" value="ANK"/>
    <property type="match status" value="1"/>
</dbReference>
<dbReference type="PROSITE" id="PS50297">
    <property type="entry name" value="ANK_REP_REGION"/>
    <property type="match status" value="1"/>
</dbReference>
<dbReference type="Gene3D" id="1.25.40.20">
    <property type="entry name" value="Ankyrin repeat-containing domain"/>
    <property type="match status" value="1"/>
</dbReference>
<dbReference type="AlphaFoldDB" id="A0AAN6PRP2"/>
<dbReference type="InterPro" id="IPR036770">
    <property type="entry name" value="Ankyrin_rpt-contain_sf"/>
</dbReference>
<evidence type="ECO:0000313" key="2">
    <source>
        <dbReference type="EMBL" id="KAK4095781.1"/>
    </source>
</evidence>
<dbReference type="Pfam" id="PF12796">
    <property type="entry name" value="Ank_2"/>
    <property type="match status" value="1"/>
</dbReference>
<evidence type="ECO:0000256" key="1">
    <source>
        <dbReference type="PROSITE-ProRule" id="PRU00023"/>
    </source>
</evidence>
<accession>A0AAN6PRP2</accession>
<protein>
    <submittedName>
        <fullName evidence="2">Uncharacterized protein</fullName>
    </submittedName>
</protein>
<reference evidence="2" key="1">
    <citation type="journal article" date="2023" name="Mol. Phylogenet. Evol.">
        <title>Genome-scale phylogeny and comparative genomics of the fungal order Sordariales.</title>
        <authorList>
            <person name="Hensen N."/>
            <person name="Bonometti L."/>
            <person name="Westerberg I."/>
            <person name="Brannstrom I.O."/>
            <person name="Guillou S."/>
            <person name="Cros-Aarteil S."/>
            <person name="Calhoun S."/>
            <person name="Haridas S."/>
            <person name="Kuo A."/>
            <person name="Mondo S."/>
            <person name="Pangilinan J."/>
            <person name="Riley R."/>
            <person name="LaButti K."/>
            <person name="Andreopoulos B."/>
            <person name="Lipzen A."/>
            <person name="Chen C."/>
            <person name="Yan M."/>
            <person name="Daum C."/>
            <person name="Ng V."/>
            <person name="Clum A."/>
            <person name="Steindorff A."/>
            <person name="Ohm R.A."/>
            <person name="Martin F."/>
            <person name="Silar P."/>
            <person name="Natvig D.O."/>
            <person name="Lalanne C."/>
            <person name="Gautier V."/>
            <person name="Ament-Velasquez S.L."/>
            <person name="Kruys A."/>
            <person name="Hutchinson M.I."/>
            <person name="Powell A.J."/>
            <person name="Barry K."/>
            <person name="Miller A.N."/>
            <person name="Grigoriev I.V."/>
            <person name="Debuchy R."/>
            <person name="Gladieux P."/>
            <person name="Hiltunen Thoren M."/>
            <person name="Johannesson H."/>
        </authorList>
    </citation>
    <scope>NUCLEOTIDE SEQUENCE</scope>
    <source>
        <strain evidence="2">CBS 757.83</strain>
    </source>
</reference>
<keyword evidence="1" id="KW-0040">ANK repeat</keyword>
<dbReference type="PROSITE" id="PS50088">
    <property type="entry name" value="ANK_REPEAT"/>
    <property type="match status" value="1"/>
</dbReference>
<dbReference type="InterPro" id="IPR002110">
    <property type="entry name" value="Ankyrin_rpt"/>
</dbReference>
<gene>
    <name evidence="2" type="ORF">N658DRAFT_511772</name>
</gene>